<dbReference type="Gene3D" id="1.25.40.20">
    <property type="entry name" value="Ankyrin repeat-containing domain"/>
    <property type="match status" value="1"/>
</dbReference>
<dbReference type="InterPro" id="IPR002110">
    <property type="entry name" value="Ankyrin_rpt"/>
</dbReference>
<reference evidence="4 5" key="1">
    <citation type="submission" date="2019-02" db="EMBL/GenBank/DDBJ databases">
        <title>Deep-cultivation of Planctomycetes and their phenomic and genomic characterization uncovers novel biology.</title>
        <authorList>
            <person name="Wiegand S."/>
            <person name="Jogler M."/>
            <person name="Boedeker C."/>
            <person name="Pinto D."/>
            <person name="Vollmers J."/>
            <person name="Rivas-Marin E."/>
            <person name="Kohn T."/>
            <person name="Peeters S.H."/>
            <person name="Heuer A."/>
            <person name="Rast P."/>
            <person name="Oberbeckmann S."/>
            <person name="Bunk B."/>
            <person name="Jeske O."/>
            <person name="Meyerdierks A."/>
            <person name="Storesund J.E."/>
            <person name="Kallscheuer N."/>
            <person name="Luecker S."/>
            <person name="Lage O.M."/>
            <person name="Pohl T."/>
            <person name="Merkel B.J."/>
            <person name="Hornburger P."/>
            <person name="Mueller R.-W."/>
            <person name="Bruemmer F."/>
            <person name="Labrenz M."/>
            <person name="Spormann A.M."/>
            <person name="Op Den Camp H."/>
            <person name="Overmann J."/>
            <person name="Amann R."/>
            <person name="Jetten M.S.M."/>
            <person name="Mascher T."/>
            <person name="Medema M.H."/>
            <person name="Devos D.P."/>
            <person name="Kaster A.-K."/>
            <person name="Ovreas L."/>
            <person name="Rohde M."/>
            <person name="Galperin M.Y."/>
            <person name="Jogler C."/>
        </authorList>
    </citation>
    <scope>NUCLEOTIDE SEQUENCE [LARGE SCALE GENOMIC DNA]</scope>
    <source>
        <strain evidence="4 5">Pan54</strain>
    </source>
</reference>
<comment type="caution">
    <text evidence="4">The sequence shown here is derived from an EMBL/GenBank/DDBJ whole genome shotgun (WGS) entry which is preliminary data.</text>
</comment>
<organism evidence="4 5">
    <name type="scientific">Rubinisphaera italica</name>
    <dbReference type="NCBI Taxonomy" id="2527969"/>
    <lineage>
        <taxon>Bacteria</taxon>
        <taxon>Pseudomonadati</taxon>
        <taxon>Planctomycetota</taxon>
        <taxon>Planctomycetia</taxon>
        <taxon>Planctomycetales</taxon>
        <taxon>Planctomycetaceae</taxon>
        <taxon>Rubinisphaera</taxon>
    </lineage>
</organism>
<evidence type="ECO:0000313" key="5">
    <source>
        <dbReference type="Proteomes" id="UP000316095"/>
    </source>
</evidence>
<dbReference type="Proteomes" id="UP000316095">
    <property type="component" value="Unassembled WGS sequence"/>
</dbReference>
<dbReference type="InterPro" id="IPR036770">
    <property type="entry name" value="Ankyrin_rpt-contain_sf"/>
</dbReference>
<evidence type="ECO:0000256" key="2">
    <source>
        <dbReference type="ARBA" id="ARBA00023043"/>
    </source>
</evidence>
<dbReference type="PROSITE" id="PS50088">
    <property type="entry name" value="ANK_REPEAT"/>
    <property type="match status" value="2"/>
</dbReference>
<evidence type="ECO:0000313" key="4">
    <source>
        <dbReference type="EMBL" id="TWT62303.1"/>
    </source>
</evidence>
<gene>
    <name evidence="4" type="ORF">Pan54_30440</name>
</gene>
<keyword evidence="1" id="KW-0677">Repeat</keyword>
<dbReference type="PROSITE" id="PS50297">
    <property type="entry name" value="ANK_REP_REGION"/>
    <property type="match status" value="1"/>
</dbReference>
<name>A0A5C5XJ11_9PLAN</name>
<sequence>MGMMRMDDFFQNVRFDGYEALSALKKLDDVNIRNDDGENLLHVAIAYANTDVAVELIQRGIDVNAQDRKGSTPLHVACAYQNAMVAQQILDHCGDIVIVDEHGNTPLWTAVFNARGKFDVVDVLLAKGAAKTAHQKNKYGRSPIDFAKQIGDTDLVKLIENHS</sequence>
<keyword evidence="2 3" id="KW-0040">ANK repeat</keyword>
<dbReference type="GO" id="GO:0004842">
    <property type="term" value="F:ubiquitin-protein transferase activity"/>
    <property type="evidence" value="ECO:0007669"/>
    <property type="project" value="TreeGrafter"/>
</dbReference>
<evidence type="ECO:0000256" key="3">
    <source>
        <dbReference type="PROSITE-ProRule" id="PRU00023"/>
    </source>
</evidence>
<proteinExistence type="predicted"/>
<dbReference type="AlphaFoldDB" id="A0A5C5XJ11"/>
<dbReference type="GO" id="GO:0085020">
    <property type="term" value="P:protein K6-linked ubiquitination"/>
    <property type="evidence" value="ECO:0007669"/>
    <property type="project" value="TreeGrafter"/>
</dbReference>
<evidence type="ECO:0000256" key="1">
    <source>
        <dbReference type="ARBA" id="ARBA00022737"/>
    </source>
</evidence>
<dbReference type="SUPFAM" id="SSF48403">
    <property type="entry name" value="Ankyrin repeat"/>
    <property type="match status" value="1"/>
</dbReference>
<protein>
    <submittedName>
        <fullName evidence="4">Ankyrin repeats (3 copies)</fullName>
    </submittedName>
</protein>
<dbReference type="PANTHER" id="PTHR24171">
    <property type="entry name" value="ANKYRIN REPEAT DOMAIN-CONTAINING PROTEIN 39-RELATED"/>
    <property type="match status" value="1"/>
</dbReference>
<keyword evidence="5" id="KW-1185">Reference proteome</keyword>
<dbReference type="EMBL" id="SJPG01000001">
    <property type="protein sequence ID" value="TWT62303.1"/>
    <property type="molecule type" value="Genomic_DNA"/>
</dbReference>
<dbReference type="Pfam" id="PF12796">
    <property type="entry name" value="Ank_2"/>
    <property type="match status" value="1"/>
</dbReference>
<dbReference type="PANTHER" id="PTHR24171:SF8">
    <property type="entry name" value="BRCA1-ASSOCIATED RING DOMAIN PROTEIN 1"/>
    <property type="match status" value="1"/>
</dbReference>
<accession>A0A5C5XJ11</accession>
<dbReference type="SMART" id="SM00248">
    <property type="entry name" value="ANK"/>
    <property type="match status" value="3"/>
</dbReference>
<feature type="repeat" description="ANK" evidence="3">
    <location>
        <begin position="69"/>
        <end position="101"/>
    </location>
</feature>
<feature type="repeat" description="ANK" evidence="3">
    <location>
        <begin position="36"/>
        <end position="68"/>
    </location>
</feature>